<dbReference type="Proteomes" id="UP000324222">
    <property type="component" value="Unassembled WGS sequence"/>
</dbReference>
<gene>
    <name evidence="1" type="ORF">E2C01_041202</name>
</gene>
<evidence type="ECO:0000313" key="1">
    <source>
        <dbReference type="EMBL" id="MPC47455.1"/>
    </source>
</evidence>
<reference evidence="1 2" key="1">
    <citation type="submission" date="2019-05" db="EMBL/GenBank/DDBJ databases">
        <title>Another draft genome of Portunus trituberculatus and its Hox gene families provides insights of decapod evolution.</title>
        <authorList>
            <person name="Jeong J.-H."/>
            <person name="Song I."/>
            <person name="Kim S."/>
            <person name="Choi T."/>
            <person name="Kim D."/>
            <person name="Ryu S."/>
            <person name="Kim W."/>
        </authorList>
    </citation>
    <scope>NUCLEOTIDE SEQUENCE [LARGE SCALE GENOMIC DNA]</scope>
    <source>
        <tissue evidence="1">Muscle</tissue>
    </source>
</reference>
<keyword evidence="2" id="KW-1185">Reference proteome</keyword>
<proteinExistence type="predicted"/>
<name>A0A5B7FPR9_PORTR</name>
<comment type="caution">
    <text evidence="1">The sequence shown here is derived from an EMBL/GenBank/DDBJ whole genome shotgun (WGS) entry which is preliminary data.</text>
</comment>
<organism evidence="1 2">
    <name type="scientific">Portunus trituberculatus</name>
    <name type="common">Swimming crab</name>
    <name type="synonym">Neptunus trituberculatus</name>
    <dbReference type="NCBI Taxonomy" id="210409"/>
    <lineage>
        <taxon>Eukaryota</taxon>
        <taxon>Metazoa</taxon>
        <taxon>Ecdysozoa</taxon>
        <taxon>Arthropoda</taxon>
        <taxon>Crustacea</taxon>
        <taxon>Multicrustacea</taxon>
        <taxon>Malacostraca</taxon>
        <taxon>Eumalacostraca</taxon>
        <taxon>Eucarida</taxon>
        <taxon>Decapoda</taxon>
        <taxon>Pleocyemata</taxon>
        <taxon>Brachyura</taxon>
        <taxon>Eubrachyura</taxon>
        <taxon>Portunoidea</taxon>
        <taxon>Portunidae</taxon>
        <taxon>Portuninae</taxon>
        <taxon>Portunus</taxon>
    </lineage>
</organism>
<dbReference type="AlphaFoldDB" id="A0A5B7FPR9"/>
<protein>
    <submittedName>
        <fullName evidence="1">Uncharacterized protein</fullName>
    </submittedName>
</protein>
<accession>A0A5B7FPR9</accession>
<sequence length="186" mass="20668">MSQQLTYVQRCAVKANQTPGSSPGHTARGAAGMAGVLEWEYWEGRPGVCVRRSVPGKPQEKEVCIYHYLPDDGNSPQLTIYVVHYLNIATFKDFPNVGIHSTAAERGARWAALLFPLCVRVGVSLKGLPEVWGGEYPLRPNIAWRKAHVGRAAPQRYKAQTLIMIHDVHSGDKTSYLRAQWSLASR</sequence>
<evidence type="ECO:0000313" key="2">
    <source>
        <dbReference type="Proteomes" id="UP000324222"/>
    </source>
</evidence>
<dbReference type="EMBL" id="VSRR010007747">
    <property type="protein sequence ID" value="MPC47455.1"/>
    <property type="molecule type" value="Genomic_DNA"/>
</dbReference>